<dbReference type="OrthoDB" id="7991996at2"/>
<evidence type="ECO:0000313" key="6">
    <source>
        <dbReference type="EMBL" id="KTW01464.1"/>
    </source>
</evidence>
<dbReference type="CDD" id="cd00130">
    <property type="entry name" value="PAS"/>
    <property type="match status" value="1"/>
</dbReference>
<dbReference type="EMBL" id="LDTD01000036">
    <property type="protein sequence ID" value="KTT71627.1"/>
    <property type="molecule type" value="Genomic_DNA"/>
</dbReference>
<keyword evidence="6" id="KW-0808">Transferase</keyword>
<dbReference type="AlphaFoldDB" id="A0A147J002"/>
<keyword evidence="6" id="KW-0418">Kinase</keyword>
<evidence type="ECO:0000256" key="3">
    <source>
        <dbReference type="ARBA" id="ARBA00022991"/>
    </source>
</evidence>
<keyword evidence="3" id="KW-0157">Chromophore</keyword>
<sequence>MNHIEIPGHLAAYLDQSPIALALADARADNPLIFINHGFRQLTGYTSEDMVGHNCRMLQRDADNVEARERIREFLANDRQLNVRTMLINFRKDGSPFVNLLYMSKLRLLGGDMPYIFASQFDVSRSQPERLTAYDAELGRTLGKLTPILAESGMVLEGSLTAIANTAATIAQAKLTLSDLDRAAFP</sequence>
<dbReference type="SUPFAM" id="SSF55785">
    <property type="entry name" value="PYP-like sensor domain (PAS domain)"/>
    <property type="match status" value="1"/>
</dbReference>
<gene>
    <name evidence="5" type="ORF">NS319_05655</name>
    <name evidence="6" type="ORF">SB4_05805</name>
</gene>
<dbReference type="GO" id="GO:0016301">
    <property type="term" value="F:kinase activity"/>
    <property type="evidence" value="ECO:0007669"/>
    <property type="project" value="UniProtKB-KW"/>
</dbReference>
<dbReference type="PATRIC" id="fig|33051.3.peg.2125"/>
<dbReference type="RefSeq" id="WP_058732792.1">
    <property type="nucleotide sequence ID" value="NZ_LDTD01000036.1"/>
</dbReference>
<reference evidence="7 8" key="1">
    <citation type="journal article" date="2016" name="Front. Microbiol.">
        <title>Genomic Resource of Rice Seed Associated Bacteria.</title>
        <authorList>
            <person name="Midha S."/>
            <person name="Bansal K."/>
            <person name="Sharma S."/>
            <person name="Kumar N."/>
            <person name="Patil P.P."/>
            <person name="Chaudhry V."/>
            <person name="Patil P.B."/>
        </authorList>
    </citation>
    <scope>NUCLEOTIDE SEQUENCE [LARGE SCALE GENOMIC DNA]</scope>
    <source>
        <strain evidence="5 7">NS319</strain>
        <strain evidence="6 8">SB4</strain>
    </source>
</reference>
<keyword evidence="2" id="KW-0288">FMN</keyword>
<name>A0A147J002_9SPHN</name>
<comment type="caution">
    <text evidence="6">The sequence shown here is derived from an EMBL/GenBank/DDBJ whole genome shotgun (WGS) entry which is preliminary data.</text>
</comment>
<evidence type="ECO:0000259" key="4">
    <source>
        <dbReference type="PROSITE" id="PS50112"/>
    </source>
</evidence>
<accession>A0A147J002</accession>
<dbReference type="InterPro" id="IPR000014">
    <property type="entry name" value="PAS"/>
</dbReference>
<dbReference type="SMART" id="SM00091">
    <property type="entry name" value="PAS"/>
    <property type="match status" value="1"/>
</dbReference>
<dbReference type="Gene3D" id="3.30.450.20">
    <property type="entry name" value="PAS domain"/>
    <property type="match status" value="1"/>
</dbReference>
<evidence type="ECO:0000313" key="7">
    <source>
        <dbReference type="Proteomes" id="UP000072867"/>
    </source>
</evidence>
<dbReference type="NCBIfam" id="TIGR00229">
    <property type="entry name" value="sensory_box"/>
    <property type="match status" value="1"/>
</dbReference>
<feature type="domain" description="PAS" evidence="4">
    <location>
        <begin position="6"/>
        <end position="78"/>
    </location>
</feature>
<dbReference type="EMBL" id="LDTE01000029">
    <property type="protein sequence ID" value="KTW01464.1"/>
    <property type="molecule type" value="Genomic_DNA"/>
</dbReference>
<evidence type="ECO:0000256" key="1">
    <source>
        <dbReference type="ARBA" id="ARBA00022630"/>
    </source>
</evidence>
<dbReference type="InterPro" id="IPR035965">
    <property type="entry name" value="PAS-like_dom_sf"/>
</dbReference>
<dbReference type="PANTHER" id="PTHR47429">
    <property type="entry name" value="PROTEIN TWIN LOV 1"/>
    <property type="match status" value="1"/>
</dbReference>
<protein>
    <submittedName>
        <fullName evidence="6">Histidine kinase</fullName>
    </submittedName>
</protein>
<keyword evidence="1" id="KW-0285">Flavoprotein</keyword>
<dbReference type="PANTHER" id="PTHR47429:SF2">
    <property type="entry name" value="PROTEIN TWIN LOV 1"/>
    <property type="match status" value="1"/>
</dbReference>
<evidence type="ECO:0000313" key="8">
    <source>
        <dbReference type="Proteomes" id="UP000074072"/>
    </source>
</evidence>
<dbReference type="Pfam" id="PF13426">
    <property type="entry name" value="PAS_9"/>
    <property type="match status" value="1"/>
</dbReference>
<evidence type="ECO:0000256" key="2">
    <source>
        <dbReference type="ARBA" id="ARBA00022643"/>
    </source>
</evidence>
<dbReference type="Proteomes" id="UP000072867">
    <property type="component" value="Unassembled WGS sequence"/>
</dbReference>
<organism evidence="6 8">
    <name type="scientific">Sphingomonas sanguinis</name>
    <dbReference type="NCBI Taxonomy" id="33051"/>
    <lineage>
        <taxon>Bacteria</taxon>
        <taxon>Pseudomonadati</taxon>
        <taxon>Pseudomonadota</taxon>
        <taxon>Alphaproteobacteria</taxon>
        <taxon>Sphingomonadales</taxon>
        <taxon>Sphingomonadaceae</taxon>
        <taxon>Sphingomonas</taxon>
    </lineage>
</organism>
<proteinExistence type="predicted"/>
<dbReference type="Proteomes" id="UP000074072">
    <property type="component" value="Unassembled WGS sequence"/>
</dbReference>
<evidence type="ECO:0000313" key="5">
    <source>
        <dbReference type="EMBL" id="KTT71627.1"/>
    </source>
</evidence>
<dbReference type="STRING" id="33051.SB4_05805"/>
<dbReference type="PROSITE" id="PS50112">
    <property type="entry name" value="PAS"/>
    <property type="match status" value="1"/>
</dbReference>